<dbReference type="eggNOG" id="COG1285">
    <property type="taxonomic scope" value="Bacteria"/>
</dbReference>
<evidence type="ECO:0000313" key="3">
    <source>
        <dbReference type="Proteomes" id="UP000003573"/>
    </source>
</evidence>
<feature type="transmembrane region" description="Helical" evidence="1">
    <location>
        <begin position="21"/>
        <end position="40"/>
    </location>
</feature>
<reference evidence="2 3" key="1">
    <citation type="journal article" date="2014" name="Int. J. Syst. Evol. Microbiol.">
        <title>Phylogenomics and the dynamic genome evolution of the genus Streptococcus.</title>
        <authorList>
            <consortium name="The Broad Institute Genome Sequencing Platform"/>
            <person name="Richards V.P."/>
            <person name="Palmer S.R."/>
            <person name="Pavinski Bitar P.D."/>
            <person name="Qin X."/>
            <person name="Weinstock G.M."/>
            <person name="Highlander S.K."/>
            <person name="Town C.D."/>
            <person name="Burne R.A."/>
            <person name="Stanhope M.J."/>
        </authorList>
    </citation>
    <scope>NUCLEOTIDE SEQUENCE [LARGE SCALE GENOMIC DNA]</scope>
    <source>
        <strain evidence="2 3">NCTC 11558</strain>
    </source>
</reference>
<dbReference type="Pfam" id="PF16316">
    <property type="entry name" value="DUF4956"/>
    <property type="match status" value="1"/>
</dbReference>
<dbReference type="AlphaFoldDB" id="G5JV10"/>
<dbReference type="EMBL" id="AEUW02000001">
    <property type="protein sequence ID" value="EHJ52713.1"/>
    <property type="molecule type" value="Genomic_DNA"/>
</dbReference>
<keyword evidence="1" id="KW-0472">Membrane</keyword>
<feature type="transmembrane region" description="Helical" evidence="1">
    <location>
        <begin position="97"/>
        <end position="130"/>
    </location>
</feature>
<protein>
    <recommendedName>
        <fullName evidence="4">DUF4956 domain-containing protein</fullName>
    </recommendedName>
</protein>
<gene>
    <name evidence="2" type="ORF">STRMA_1395</name>
</gene>
<dbReference type="RefSeq" id="WP_003081067.1">
    <property type="nucleotide sequence ID" value="NZ_AEUW02000001.1"/>
</dbReference>
<dbReference type="InterPro" id="IPR032531">
    <property type="entry name" value="DUF4956"/>
</dbReference>
<dbReference type="STRING" id="764298.STRMA_1395"/>
<keyword evidence="3" id="KW-1185">Reference proteome</keyword>
<evidence type="ECO:0008006" key="4">
    <source>
        <dbReference type="Google" id="ProtNLM"/>
    </source>
</evidence>
<comment type="caution">
    <text evidence="2">The sequence shown here is derived from an EMBL/GenBank/DDBJ whole genome shotgun (WGS) entry which is preliminary data.</text>
</comment>
<evidence type="ECO:0000256" key="1">
    <source>
        <dbReference type="SAM" id="Phobius"/>
    </source>
</evidence>
<keyword evidence="1" id="KW-0812">Transmembrane</keyword>
<evidence type="ECO:0000313" key="2">
    <source>
        <dbReference type="EMBL" id="EHJ52713.1"/>
    </source>
</evidence>
<proteinExistence type="predicted"/>
<name>G5JV10_9STRE</name>
<accession>G5JV10</accession>
<organism evidence="2 3">
    <name type="scientific">Streptococcus macacae NCTC 11558</name>
    <dbReference type="NCBI Taxonomy" id="764298"/>
    <lineage>
        <taxon>Bacteria</taxon>
        <taxon>Bacillati</taxon>
        <taxon>Bacillota</taxon>
        <taxon>Bacilli</taxon>
        <taxon>Lactobacillales</taxon>
        <taxon>Streptococcaceae</taxon>
        <taxon>Streptococcus</taxon>
    </lineage>
</organism>
<dbReference type="Proteomes" id="UP000003573">
    <property type="component" value="Unassembled WGS sequence"/>
</dbReference>
<keyword evidence="1" id="KW-1133">Transmembrane helix</keyword>
<dbReference type="OrthoDB" id="9803265at2"/>
<sequence length="229" mass="25510">MLSQLFKSVFSNRSISINPDMFILSLIISLLLGLLLAKAYKYKTIYTKEFIITLATLPVLISIIIFLVNGSLGTSVAVAGTFGLIRFRSAAGGAKEILYVFFATAIGIATGMGFLVLAILFTLVLLLVLWLYENSAFVQVSTSRRQATITVPNNHTDYTPILEKILDRNCREANLRFIQNNNKDSKIQMDYDLELRPHISDTGLIHDITAYDPDIEISLDTSAKKKKIL</sequence>
<feature type="transmembrane region" description="Helical" evidence="1">
    <location>
        <begin position="60"/>
        <end position="85"/>
    </location>
</feature>